<evidence type="ECO:0000256" key="1">
    <source>
        <dbReference type="SAM" id="MobiDB-lite"/>
    </source>
</evidence>
<name>A0ABP8TXL1_9ACTN</name>
<feature type="region of interest" description="Disordered" evidence="1">
    <location>
        <begin position="37"/>
        <end position="100"/>
    </location>
</feature>
<proteinExistence type="predicted"/>
<evidence type="ECO:0000313" key="3">
    <source>
        <dbReference type="Proteomes" id="UP001500212"/>
    </source>
</evidence>
<comment type="caution">
    <text evidence="2">The sequence shown here is derived from an EMBL/GenBank/DDBJ whole genome shotgun (WGS) entry which is preliminary data.</text>
</comment>
<accession>A0ABP8TXL1</accession>
<protein>
    <recommendedName>
        <fullName evidence="4">Secreted protein</fullName>
    </recommendedName>
</protein>
<dbReference type="EMBL" id="BAABHJ010000040">
    <property type="protein sequence ID" value="GAA4618965.1"/>
    <property type="molecule type" value="Genomic_DNA"/>
</dbReference>
<evidence type="ECO:0008006" key="4">
    <source>
        <dbReference type="Google" id="ProtNLM"/>
    </source>
</evidence>
<evidence type="ECO:0000313" key="2">
    <source>
        <dbReference type="EMBL" id="GAA4618965.1"/>
    </source>
</evidence>
<gene>
    <name evidence="2" type="ORF">GCM10023195_85560</name>
</gene>
<keyword evidence="3" id="KW-1185">Reference proteome</keyword>
<dbReference type="Proteomes" id="UP001500212">
    <property type="component" value="Unassembled WGS sequence"/>
</dbReference>
<dbReference type="RefSeq" id="WP_345367123.1">
    <property type="nucleotide sequence ID" value="NZ_BAABHJ010000040.1"/>
</dbReference>
<sequence>MLRARAGWIAAVLLIALAFLGGPDLLTDHSPARAVAASAAERDNRVGEETGSPASVTEHLTLGRRRMPGLPPDQDTRPAAAIGHTDGVTDGALGSAGTAGRRLARRDTRCSPASLQVFRC</sequence>
<organism evidence="2 3">
    <name type="scientific">Actinoallomurus liliacearum</name>
    <dbReference type="NCBI Taxonomy" id="1080073"/>
    <lineage>
        <taxon>Bacteria</taxon>
        <taxon>Bacillati</taxon>
        <taxon>Actinomycetota</taxon>
        <taxon>Actinomycetes</taxon>
        <taxon>Streptosporangiales</taxon>
        <taxon>Thermomonosporaceae</taxon>
        <taxon>Actinoallomurus</taxon>
    </lineage>
</organism>
<reference evidence="3" key="1">
    <citation type="journal article" date="2019" name="Int. J. Syst. Evol. Microbiol.">
        <title>The Global Catalogue of Microorganisms (GCM) 10K type strain sequencing project: providing services to taxonomists for standard genome sequencing and annotation.</title>
        <authorList>
            <consortium name="The Broad Institute Genomics Platform"/>
            <consortium name="The Broad Institute Genome Sequencing Center for Infectious Disease"/>
            <person name="Wu L."/>
            <person name="Ma J."/>
        </authorList>
    </citation>
    <scope>NUCLEOTIDE SEQUENCE [LARGE SCALE GENOMIC DNA]</scope>
    <source>
        <strain evidence="3">JCM 17938</strain>
    </source>
</reference>